<dbReference type="EMBL" id="JAAAMI010000006">
    <property type="protein sequence ID" value="NDV44171.1"/>
    <property type="molecule type" value="Genomic_DNA"/>
</dbReference>
<dbReference type="InterPro" id="IPR027278">
    <property type="entry name" value="ACCD_DCysDesulf"/>
</dbReference>
<evidence type="ECO:0000313" key="8">
    <source>
        <dbReference type="Proteomes" id="UP000468707"/>
    </source>
</evidence>
<proteinExistence type="inferred from homology"/>
<gene>
    <name evidence="7" type="ORF">GTK07_12615</name>
</gene>
<dbReference type="InterPro" id="IPR001926">
    <property type="entry name" value="TrpB-like_PALP"/>
</dbReference>
<comment type="cofactor">
    <cofactor evidence="1">
        <name>pyridoxal 5'-phosphate</name>
        <dbReference type="ChEBI" id="CHEBI:597326"/>
    </cofactor>
</comment>
<protein>
    <submittedName>
        <fullName evidence="7">Pyridoxal-phosphate dependent enzyme</fullName>
    </submittedName>
</protein>
<dbReference type="InterPro" id="IPR036052">
    <property type="entry name" value="TrpB-like_PALP_sf"/>
</dbReference>
<evidence type="ECO:0000256" key="1">
    <source>
        <dbReference type="ARBA" id="ARBA00001933"/>
    </source>
</evidence>
<organism evidence="7 8">
    <name type="scientific">Flagellimonas sediminis</name>
    <dbReference type="NCBI Taxonomy" id="2696468"/>
    <lineage>
        <taxon>Bacteria</taxon>
        <taxon>Pseudomonadati</taxon>
        <taxon>Bacteroidota</taxon>
        <taxon>Flavobacteriia</taxon>
        <taxon>Flavobacteriales</taxon>
        <taxon>Flavobacteriaceae</taxon>
        <taxon>Flagellimonas</taxon>
    </lineage>
</organism>
<dbReference type="PANTHER" id="PTHR43780">
    <property type="entry name" value="1-AMINOCYCLOPROPANE-1-CARBOXYLATE DEAMINASE-RELATED"/>
    <property type="match status" value="1"/>
</dbReference>
<dbReference type="Pfam" id="PF00291">
    <property type="entry name" value="PALP"/>
    <property type="match status" value="1"/>
</dbReference>
<sequence length="301" mass="33557">MNIPNQHIDHPLLKEKGVTLYIKREDTIHPLISGNKYRKLKYNLVEAKNQGHATLLTFGGAFSNHIAAVACAGMEHGFQAIGVIRGEELQDQWQHNPTLALAHEQGMQFHFVSREQHRQKEEQTFLQYLKNKFGDFYLLPEGGTNDLAVKGCTEILTESDATFDVVCCAVGTGGTVAGLINASQKHQKVLGFPALKGDFLNESVSRFACNDGWQLVTDYHFGGYAKVTEELIHFINDFKHKTGIPLDPIYTGKMLFGIFDLVNQEVFPRNTQILAIHTGGLQGIQGMNLVLKKKNLPLLDV</sequence>
<keyword evidence="3 5" id="KW-0663">Pyridoxal phosphate</keyword>
<dbReference type="GO" id="GO:0019148">
    <property type="term" value="F:D-cysteine desulfhydrase activity"/>
    <property type="evidence" value="ECO:0007669"/>
    <property type="project" value="TreeGrafter"/>
</dbReference>
<name>A0A6I5L369_9FLAO</name>
<dbReference type="PIRSF" id="PIRSF006278">
    <property type="entry name" value="ACCD_DCysDesulf"/>
    <property type="match status" value="1"/>
</dbReference>
<reference evidence="7 8" key="1">
    <citation type="submission" date="2020-01" db="EMBL/GenBank/DDBJ databases">
        <title>Muricauda sediminis sp.nov. 40Bstr401.</title>
        <authorList>
            <person name="Xue Z."/>
            <person name="Zhu S."/>
            <person name="Ren N."/>
            <person name="Chen T."/>
            <person name="Chen X."/>
            <person name="Chen J."/>
            <person name="Yang J."/>
        </authorList>
    </citation>
    <scope>NUCLEOTIDE SEQUENCE [LARGE SCALE GENOMIC DNA]</scope>
    <source>
        <strain evidence="7 8">40Bstr401</strain>
    </source>
</reference>
<comment type="similarity">
    <text evidence="2">Belongs to the ACC deaminase/D-cysteine desulfhydrase family.</text>
</comment>
<dbReference type="Proteomes" id="UP000468707">
    <property type="component" value="Unassembled WGS sequence"/>
</dbReference>
<feature type="active site" description="Nucleophile" evidence="4">
    <location>
        <position position="63"/>
    </location>
</feature>
<accession>A0A6I5L369</accession>
<dbReference type="SUPFAM" id="SSF53686">
    <property type="entry name" value="Tryptophan synthase beta subunit-like PLP-dependent enzymes"/>
    <property type="match status" value="1"/>
</dbReference>
<evidence type="ECO:0000313" key="7">
    <source>
        <dbReference type="EMBL" id="NDV44171.1"/>
    </source>
</evidence>
<feature type="modified residue" description="N6-(pyridoxal phosphate)lysine" evidence="5">
    <location>
        <position position="36"/>
    </location>
</feature>
<dbReference type="RefSeq" id="WP_163635614.1">
    <property type="nucleotide sequence ID" value="NZ_JAAAMI010000006.1"/>
</dbReference>
<dbReference type="PANTHER" id="PTHR43780:SF2">
    <property type="entry name" value="1-AMINOCYCLOPROPANE-1-CARBOXYLATE DEAMINASE-RELATED"/>
    <property type="match status" value="1"/>
</dbReference>
<evidence type="ECO:0000256" key="5">
    <source>
        <dbReference type="PIRSR" id="PIRSR006278-2"/>
    </source>
</evidence>
<evidence type="ECO:0000256" key="3">
    <source>
        <dbReference type="ARBA" id="ARBA00022898"/>
    </source>
</evidence>
<dbReference type="Gene3D" id="3.40.50.1100">
    <property type="match status" value="2"/>
</dbReference>
<evidence type="ECO:0000259" key="6">
    <source>
        <dbReference type="Pfam" id="PF00291"/>
    </source>
</evidence>
<dbReference type="AlphaFoldDB" id="A0A6I5L369"/>
<feature type="domain" description="Tryptophan synthase beta chain-like PALP" evidence="6">
    <location>
        <begin position="12"/>
        <end position="279"/>
    </location>
</feature>
<keyword evidence="8" id="KW-1185">Reference proteome</keyword>
<evidence type="ECO:0000256" key="4">
    <source>
        <dbReference type="PIRSR" id="PIRSR006278-1"/>
    </source>
</evidence>
<comment type="caution">
    <text evidence="7">The sequence shown here is derived from an EMBL/GenBank/DDBJ whole genome shotgun (WGS) entry which is preliminary data.</text>
</comment>
<evidence type="ECO:0000256" key="2">
    <source>
        <dbReference type="ARBA" id="ARBA00008639"/>
    </source>
</evidence>